<feature type="transmembrane region" description="Helical" evidence="2">
    <location>
        <begin position="119"/>
        <end position="140"/>
    </location>
</feature>
<keyword evidence="2" id="KW-1133">Transmembrane helix</keyword>
<comment type="caution">
    <text evidence="3">The sequence shown here is derived from an EMBL/GenBank/DDBJ whole genome shotgun (WGS) entry which is preliminary data.</text>
</comment>
<organism evidence="3 4">
    <name type="scientific">Mojavia pulchra JT2-VF2</name>
    <dbReference type="NCBI Taxonomy" id="287848"/>
    <lineage>
        <taxon>Bacteria</taxon>
        <taxon>Bacillati</taxon>
        <taxon>Cyanobacteriota</taxon>
        <taxon>Cyanophyceae</taxon>
        <taxon>Nostocales</taxon>
        <taxon>Nostocaceae</taxon>
    </lineage>
</organism>
<evidence type="ECO:0000256" key="1">
    <source>
        <dbReference type="SAM" id="Coils"/>
    </source>
</evidence>
<dbReference type="AlphaFoldDB" id="A0A951Q0Q4"/>
<dbReference type="EMBL" id="JAHHHN010000011">
    <property type="protein sequence ID" value="MBW4563171.1"/>
    <property type="molecule type" value="Genomic_DNA"/>
</dbReference>
<evidence type="ECO:0000256" key="2">
    <source>
        <dbReference type="SAM" id="Phobius"/>
    </source>
</evidence>
<protein>
    <submittedName>
        <fullName evidence="3">Uncharacterized protein</fullName>
    </submittedName>
</protein>
<evidence type="ECO:0000313" key="3">
    <source>
        <dbReference type="EMBL" id="MBW4563171.1"/>
    </source>
</evidence>
<keyword evidence="1" id="KW-0175">Coiled coil</keyword>
<dbReference type="Proteomes" id="UP000715781">
    <property type="component" value="Unassembled WGS sequence"/>
</dbReference>
<gene>
    <name evidence="3" type="ORF">KME32_18885</name>
</gene>
<accession>A0A951Q0Q4</accession>
<keyword evidence="2" id="KW-0812">Transmembrane</keyword>
<evidence type="ECO:0000313" key="4">
    <source>
        <dbReference type="Proteomes" id="UP000715781"/>
    </source>
</evidence>
<reference evidence="3" key="2">
    <citation type="journal article" date="2022" name="Microbiol. Resour. Announc.">
        <title>Metagenome Sequencing to Explore Phylogenomics of Terrestrial Cyanobacteria.</title>
        <authorList>
            <person name="Ward R.D."/>
            <person name="Stajich J.E."/>
            <person name="Johansen J.R."/>
            <person name="Huntemann M."/>
            <person name="Clum A."/>
            <person name="Foster B."/>
            <person name="Foster B."/>
            <person name="Roux S."/>
            <person name="Palaniappan K."/>
            <person name="Varghese N."/>
            <person name="Mukherjee S."/>
            <person name="Reddy T.B.K."/>
            <person name="Daum C."/>
            <person name="Copeland A."/>
            <person name="Chen I.A."/>
            <person name="Ivanova N.N."/>
            <person name="Kyrpides N.C."/>
            <person name="Shapiro N."/>
            <person name="Eloe-Fadrosh E.A."/>
            <person name="Pietrasiak N."/>
        </authorList>
    </citation>
    <scope>NUCLEOTIDE SEQUENCE</scope>
    <source>
        <strain evidence="3">JT2-VF2</strain>
    </source>
</reference>
<reference evidence="3" key="1">
    <citation type="submission" date="2021-05" db="EMBL/GenBank/DDBJ databases">
        <authorList>
            <person name="Pietrasiak N."/>
            <person name="Ward R."/>
            <person name="Stajich J.E."/>
            <person name="Kurbessoian T."/>
        </authorList>
    </citation>
    <scope>NUCLEOTIDE SEQUENCE</scope>
    <source>
        <strain evidence="3">JT2-VF2</strain>
    </source>
</reference>
<name>A0A951Q0Q4_9NOST</name>
<proteinExistence type="predicted"/>
<sequence>MATQIDMHLSQGLLQRWQQAKDFVNESVKSLTNSAQQAGQSLTETADQATDKAINTVTTTWEQTKGSVEQSLQTADQIKTTTSVAVKGAIASSMNDWLTQHPAIFRLFQILGWAANHPIISSVLLLFILALVWSIIKAIMRLIETASWSILQVPLKLIQAFIKVSFSSVSKFGSFALQKITVVQKTDNISNLLPENYQIGYPDKQQRLAEISHRLEAIQKEQHELLQEAANLIASGTITDDIHQQLTTTKWFNTNS</sequence>
<feature type="coiled-coil region" evidence="1">
    <location>
        <begin position="208"/>
        <end position="235"/>
    </location>
</feature>
<keyword evidence="2" id="KW-0472">Membrane</keyword>